<protein>
    <submittedName>
        <fullName evidence="1">Replication-relaxation family protein</fullName>
    </submittedName>
</protein>
<accession>A0ABS3UZL6</accession>
<reference evidence="1 2" key="1">
    <citation type="submission" date="2021-03" db="EMBL/GenBank/DDBJ databases">
        <title>Actinoplanes flavus sp. nov., a novel actinomycete isolated from Coconut Palm rhizosphere soil.</title>
        <authorList>
            <person name="Luo X."/>
        </authorList>
    </citation>
    <scope>NUCLEOTIDE SEQUENCE [LARGE SCALE GENOMIC DNA]</scope>
    <source>
        <strain evidence="1 2">NEAU-H7</strain>
    </source>
</reference>
<proteinExistence type="predicted"/>
<organism evidence="1 2">
    <name type="scientific">Actinoplanes flavus</name>
    <dbReference type="NCBI Taxonomy" id="2820290"/>
    <lineage>
        <taxon>Bacteria</taxon>
        <taxon>Bacillati</taxon>
        <taxon>Actinomycetota</taxon>
        <taxon>Actinomycetes</taxon>
        <taxon>Micromonosporales</taxon>
        <taxon>Micromonosporaceae</taxon>
        <taxon>Actinoplanes</taxon>
    </lineage>
</organism>
<dbReference type="EMBL" id="JAGFNS010000050">
    <property type="protein sequence ID" value="MBO3744013.1"/>
    <property type="molecule type" value="Genomic_DNA"/>
</dbReference>
<name>A0ABS3UZL6_9ACTN</name>
<gene>
    <name evidence="1" type="ORF">J5X75_41615</name>
</gene>
<dbReference type="Proteomes" id="UP000679690">
    <property type="component" value="Unassembled WGS sequence"/>
</dbReference>
<comment type="caution">
    <text evidence="1">The sequence shown here is derived from an EMBL/GenBank/DDBJ whole genome shotgun (WGS) entry which is preliminary data.</text>
</comment>
<sequence>MLTTDQVTALHFDSCRTCQIRLRQHSGLLDRFRYARTGGGGDPWSWVIGLHGGRYLAGP</sequence>
<evidence type="ECO:0000313" key="2">
    <source>
        <dbReference type="Proteomes" id="UP000679690"/>
    </source>
</evidence>
<keyword evidence="2" id="KW-1185">Reference proteome</keyword>
<evidence type="ECO:0000313" key="1">
    <source>
        <dbReference type="EMBL" id="MBO3744013.1"/>
    </source>
</evidence>